<proteinExistence type="inferred from homology"/>
<comment type="subcellular location">
    <subcellularLocation>
        <location evidence="1">Cell inner membrane</location>
        <topology evidence="1">Multi-pass membrane protein</topology>
    </subcellularLocation>
</comment>
<dbReference type="EMBL" id="CP076676">
    <property type="protein sequence ID" value="UYO39186.1"/>
    <property type="molecule type" value="Genomic_DNA"/>
</dbReference>
<dbReference type="AlphaFoldDB" id="A0AAX3DY66"/>
<evidence type="ECO:0000256" key="1">
    <source>
        <dbReference type="ARBA" id="ARBA00004429"/>
    </source>
</evidence>
<feature type="compositionally biased region" description="Polar residues" evidence="8">
    <location>
        <begin position="140"/>
        <end position="157"/>
    </location>
</feature>
<dbReference type="InterPro" id="IPR009315">
    <property type="entry name" value="P_starv_induced_PsiE"/>
</dbReference>
<keyword evidence="5 9" id="KW-0812">Transmembrane</keyword>
<comment type="similarity">
    <text evidence="2">Belongs to the PsiE family.</text>
</comment>
<evidence type="ECO:0000256" key="7">
    <source>
        <dbReference type="ARBA" id="ARBA00023136"/>
    </source>
</evidence>
<evidence type="ECO:0000256" key="8">
    <source>
        <dbReference type="SAM" id="MobiDB-lite"/>
    </source>
</evidence>
<dbReference type="Proteomes" id="UP001163166">
    <property type="component" value="Chromosome"/>
</dbReference>
<feature type="compositionally biased region" description="Basic residues" evidence="8">
    <location>
        <begin position="129"/>
        <end position="138"/>
    </location>
</feature>
<evidence type="ECO:0000256" key="5">
    <source>
        <dbReference type="ARBA" id="ARBA00022692"/>
    </source>
</evidence>
<gene>
    <name evidence="10" type="ORF">KQX62_21120</name>
</gene>
<dbReference type="InterPro" id="IPR020948">
    <property type="entry name" value="P_starv_induced_PsiE-like"/>
</dbReference>
<feature type="transmembrane region" description="Helical" evidence="9">
    <location>
        <begin position="77"/>
        <end position="95"/>
    </location>
</feature>
<evidence type="ECO:0000256" key="9">
    <source>
        <dbReference type="SAM" id="Phobius"/>
    </source>
</evidence>
<keyword evidence="4" id="KW-1003">Cell membrane</keyword>
<dbReference type="PANTHER" id="PTHR37819:SF1">
    <property type="entry name" value="PROTEIN PSIE"/>
    <property type="match status" value="1"/>
</dbReference>
<accession>A0AAX3DY66</accession>
<sequence length="157" mass="17474">MNDLPPPNPPMPLIRKGFQLIENAFLLLIGTFAVVAMTQEVYETVLNVRVTLKELLLMFIYVEVIAMVAVYYESKKIPITLPMFIAITAISRLLILQGKDQPAENLLYESGAILILALACAVISYRPPRHSHHEHGHGHAQSSPRHQGSDQPTSPPK</sequence>
<evidence type="ECO:0000313" key="10">
    <source>
        <dbReference type="EMBL" id="UYO39186.1"/>
    </source>
</evidence>
<evidence type="ECO:0000256" key="2">
    <source>
        <dbReference type="ARBA" id="ARBA00005632"/>
    </source>
</evidence>
<dbReference type="RefSeq" id="WP_264074555.1">
    <property type="nucleotide sequence ID" value="NZ_CP076676.1"/>
</dbReference>
<protein>
    <recommendedName>
        <fullName evidence="3">Protein PsiE</fullName>
    </recommendedName>
</protein>
<feature type="transmembrane region" description="Helical" evidence="9">
    <location>
        <begin position="50"/>
        <end position="71"/>
    </location>
</feature>
<keyword evidence="6 9" id="KW-1133">Transmembrane helix</keyword>
<feature type="region of interest" description="Disordered" evidence="8">
    <location>
        <begin position="129"/>
        <end position="157"/>
    </location>
</feature>
<keyword evidence="7 9" id="KW-0472">Membrane</keyword>
<name>A0AAX3DY66_RHOPL</name>
<feature type="transmembrane region" description="Helical" evidence="9">
    <location>
        <begin position="20"/>
        <end position="38"/>
    </location>
</feature>
<evidence type="ECO:0000313" key="11">
    <source>
        <dbReference type="Proteomes" id="UP001163166"/>
    </source>
</evidence>
<evidence type="ECO:0000256" key="4">
    <source>
        <dbReference type="ARBA" id="ARBA00022475"/>
    </source>
</evidence>
<dbReference type="Pfam" id="PF06146">
    <property type="entry name" value="PsiE"/>
    <property type="match status" value="1"/>
</dbReference>
<dbReference type="PANTHER" id="PTHR37819">
    <property type="entry name" value="PROTEIN PSIE"/>
    <property type="match status" value="1"/>
</dbReference>
<evidence type="ECO:0000256" key="6">
    <source>
        <dbReference type="ARBA" id="ARBA00022989"/>
    </source>
</evidence>
<dbReference type="GO" id="GO:0016036">
    <property type="term" value="P:cellular response to phosphate starvation"/>
    <property type="evidence" value="ECO:0007669"/>
    <property type="project" value="InterPro"/>
</dbReference>
<dbReference type="GO" id="GO:0005886">
    <property type="term" value="C:plasma membrane"/>
    <property type="evidence" value="ECO:0007669"/>
    <property type="project" value="UniProtKB-SubCell"/>
</dbReference>
<reference evidence="10" key="1">
    <citation type="journal article" date="2022" name="Biol. Control">
        <title>In silico genomic analysis of Rhodopseudomonas palustris strains revealed potential biocontrol agents and crop yield enhancers.</title>
        <authorList>
            <person name="Surachat K."/>
            <person name="Kantachote D."/>
            <person name="Deachamag P."/>
            <person name="Wonglapsuwan M."/>
        </authorList>
    </citation>
    <scope>NUCLEOTIDE SEQUENCE</scope>
    <source>
        <strain evidence="10">TLS06</strain>
    </source>
</reference>
<evidence type="ECO:0000256" key="3">
    <source>
        <dbReference type="ARBA" id="ARBA00021903"/>
    </source>
</evidence>
<organism evidence="10 11">
    <name type="scientific">Rhodopseudomonas palustris</name>
    <dbReference type="NCBI Taxonomy" id="1076"/>
    <lineage>
        <taxon>Bacteria</taxon>
        <taxon>Pseudomonadati</taxon>
        <taxon>Pseudomonadota</taxon>
        <taxon>Alphaproteobacteria</taxon>
        <taxon>Hyphomicrobiales</taxon>
        <taxon>Nitrobacteraceae</taxon>
        <taxon>Rhodopseudomonas</taxon>
    </lineage>
</organism>
<feature type="transmembrane region" description="Helical" evidence="9">
    <location>
        <begin position="107"/>
        <end position="125"/>
    </location>
</feature>